<dbReference type="InterPro" id="IPR010921">
    <property type="entry name" value="Trp_repressor/repl_initiator"/>
</dbReference>
<dbReference type="Proteomes" id="UP001058533">
    <property type="component" value="Chromosome"/>
</dbReference>
<dbReference type="Gene3D" id="1.10.1750.10">
    <property type="match status" value="1"/>
</dbReference>
<dbReference type="SUPFAM" id="SSF48295">
    <property type="entry name" value="TrpR-like"/>
    <property type="match status" value="1"/>
</dbReference>
<evidence type="ECO:0000313" key="1">
    <source>
        <dbReference type="EMBL" id="UUL83447.1"/>
    </source>
</evidence>
<dbReference type="RefSeq" id="WP_256507286.1">
    <property type="nucleotide sequence ID" value="NZ_CP101740.1"/>
</dbReference>
<dbReference type="EMBL" id="CP101740">
    <property type="protein sequence ID" value="UUL83447.1"/>
    <property type="molecule type" value="Genomic_DNA"/>
</dbReference>
<keyword evidence="2" id="KW-1185">Reference proteome</keyword>
<evidence type="ECO:0008006" key="3">
    <source>
        <dbReference type="Google" id="ProtNLM"/>
    </source>
</evidence>
<protein>
    <recommendedName>
        <fullName evidence="3">Chromosomal replication initiator DnaA</fullName>
    </recommendedName>
</protein>
<sequence>MIAHQTAEALALHTGTHPALCRAIFAVAQGDSEVVALMRSPALDEETVRLRMMAIYIAATEFAFSYPAIARAIGRDHSSVARAQRAARAQWNTDPQFRSDARRAFEHVRLAAHQRQSRLALT</sequence>
<accession>A0ABY5LC74</accession>
<reference evidence="1" key="1">
    <citation type="submission" date="2022-07" db="EMBL/GenBank/DDBJ databases">
        <title>Sphingomonas sp. nov., a novel bacterium isolated from the north slope of the Mount Everest.</title>
        <authorList>
            <person name="Cui X."/>
            <person name="Liu Y."/>
        </authorList>
    </citation>
    <scope>NUCLEOTIDE SEQUENCE</scope>
    <source>
        <strain evidence="1">S5-59</strain>
    </source>
</reference>
<proteinExistence type="predicted"/>
<evidence type="ECO:0000313" key="2">
    <source>
        <dbReference type="Proteomes" id="UP001058533"/>
    </source>
</evidence>
<organism evidence="1 2">
    <name type="scientific">Sphingomonas qomolangmaensis</name>
    <dbReference type="NCBI Taxonomy" id="2918765"/>
    <lineage>
        <taxon>Bacteria</taxon>
        <taxon>Pseudomonadati</taxon>
        <taxon>Pseudomonadota</taxon>
        <taxon>Alphaproteobacteria</taxon>
        <taxon>Sphingomonadales</taxon>
        <taxon>Sphingomonadaceae</taxon>
        <taxon>Sphingomonas</taxon>
    </lineage>
</organism>
<name>A0ABY5LC74_9SPHN</name>
<gene>
    <name evidence="1" type="ORF">NMP03_04250</name>
</gene>